<proteinExistence type="predicted"/>
<reference evidence="1 2" key="1">
    <citation type="journal article" date="2011" name="J. Bacteriol.">
        <title>Genome Sequence of Lactobacillus ruminis SPM0211, Isolated from a Fecal Sample from a Healthy Korean.</title>
        <authorList>
            <person name="Lee S."/>
            <person name="Cho Y.J."/>
            <person name="Lee A.H."/>
            <person name="Chun J."/>
            <person name="Ha N.J."/>
            <person name="Ko G."/>
        </authorList>
    </citation>
    <scope>NUCLEOTIDE SEQUENCE [LARGE SCALE GENOMIC DNA]</scope>
    <source>
        <strain evidence="1 2">SPM0211</strain>
    </source>
</reference>
<name>F7R2U8_9LACO</name>
<gene>
    <name evidence="1" type="ORF">LRU_02047</name>
</gene>
<dbReference type="Proteomes" id="UP000002971">
    <property type="component" value="Unassembled WGS sequence"/>
</dbReference>
<comment type="caution">
    <text evidence="1">The sequence shown here is derived from an EMBL/GenBank/DDBJ whole genome shotgun (WGS) entry which is preliminary data.</text>
</comment>
<evidence type="ECO:0000313" key="2">
    <source>
        <dbReference type="Proteomes" id="UP000002971"/>
    </source>
</evidence>
<evidence type="ECO:0000313" key="1">
    <source>
        <dbReference type="EMBL" id="EGM50365.1"/>
    </source>
</evidence>
<dbReference type="EMBL" id="AFOJ01000007">
    <property type="protein sequence ID" value="EGM50365.1"/>
    <property type="molecule type" value="Genomic_DNA"/>
</dbReference>
<protein>
    <submittedName>
        <fullName evidence="1">Uncharacterized protein</fullName>
    </submittedName>
</protein>
<sequence length="76" mass="8714">MKKSHVSLWEWLPNNAVDLRLVLSGIFSILRHGNLFFQMQCRVSSAQTVRQDGFAGKIRSLRAVLKFRFPVTKKPG</sequence>
<accession>F7R2U8</accession>
<organism evidence="1 2">
    <name type="scientific">Ligilactobacillus ruminis SPM0211</name>
    <dbReference type="NCBI Taxonomy" id="1040964"/>
    <lineage>
        <taxon>Bacteria</taxon>
        <taxon>Bacillati</taxon>
        <taxon>Bacillota</taxon>
        <taxon>Bacilli</taxon>
        <taxon>Lactobacillales</taxon>
        <taxon>Lactobacillaceae</taxon>
        <taxon>Ligilactobacillus</taxon>
    </lineage>
</organism>
<dbReference type="AlphaFoldDB" id="F7R2U8"/>